<evidence type="ECO:0000256" key="3">
    <source>
        <dbReference type="ARBA" id="ARBA00022538"/>
    </source>
</evidence>
<gene>
    <name evidence="11" type="primary">kdpC</name>
    <name evidence="12" type="ORF">H0N91_02150</name>
</gene>
<keyword evidence="7 11" id="KW-0630">Potassium</keyword>
<dbReference type="InterPro" id="IPR003820">
    <property type="entry name" value="KdpC"/>
</dbReference>
<dbReference type="RefSeq" id="WP_180492827.1">
    <property type="nucleotide sequence ID" value="NZ_JACCKS010000002.1"/>
</dbReference>
<dbReference type="Proteomes" id="UP000586254">
    <property type="component" value="Unassembled WGS sequence"/>
</dbReference>
<evidence type="ECO:0000256" key="11">
    <source>
        <dbReference type="HAMAP-Rule" id="MF_00276"/>
    </source>
</evidence>
<protein>
    <recommendedName>
        <fullName evidence="11">Potassium-transporting ATPase KdpC subunit</fullName>
    </recommendedName>
    <alternativeName>
        <fullName evidence="11">ATP phosphohydrolase [potassium-transporting] C chain</fullName>
    </alternativeName>
    <alternativeName>
        <fullName evidence="11">Potassium-binding and translocating subunit C</fullName>
    </alternativeName>
    <alternativeName>
        <fullName evidence="11">Potassium-translocating ATPase C chain</fullName>
    </alternativeName>
</protein>
<comment type="function">
    <text evidence="11">Part of the high-affinity ATP-driven potassium transport (or Kdp) system, which catalyzes the hydrolysis of ATP coupled with the electrogenic transport of potassium into the cytoplasm. This subunit acts as a catalytic chaperone that increases the ATP-binding affinity of the ATP-hydrolyzing subunit KdpB by the formation of a transient KdpB/KdpC/ATP ternary complex.</text>
</comment>
<evidence type="ECO:0000313" key="13">
    <source>
        <dbReference type="Proteomes" id="UP000586254"/>
    </source>
</evidence>
<dbReference type="GO" id="GO:0008556">
    <property type="term" value="F:P-type potassium transmembrane transporter activity"/>
    <property type="evidence" value="ECO:0007669"/>
    <property type="project" value="InterPro"/>
</dbReference>
<keyword evidence="5 11" id="KW-0547">Nucleotide-binding</keyword>
<keyword evidence="1 11" id="KW-0813">Transport</keyword>
<proteinExistence type="inferred from homology"/>
<reference evidence="12 13" key="1">
    <citation type="submission" date="2020-07" db="EMBL/GenBank/DDBJ databases">
        <title>Organ Donor 1.</title>
        <authorList>
            <person name="Marsh A.J."/>
            <person name="Azcarate-Peril M.A."/>
        </authorList>
    </citation>
    <scope>NUCLEOTIDE SEQUENCE [LARGE SCALE GENOMIC DNA]</scope>
    <source>
        <strain evidence="12 13">AMC0717</strain>
    </source>
</reference>
<keyword evidence="3 11" id="KW-0633">Potassium transport</keyword>
<name>A0A853JI66_9FIRM</name>
<accession>A0A853JI66</accession>
<dbReference type="GO" id="GO:0005886">
    <property type="term" value="C:plasma membrane"/>
    <property type="evidence" value="ECO:0007669"/>
    <property type="project" value="UniProtKB-SubCell"/>
</dbReference>
<sequence>MTENKSVVRPAVVGFLILTLITGVIYTFVCTGIGQLLFNHKANGSMITGTRNGQEVQYGSEFLAQPFTDPKYLIGRPWNDGTPTNLNPVGDEQEALVQERIDWWHGLDPENSADIPMELVTVGGSGYDPEITPAGAEYQVARIARERGISEEKVREIITANTKDRAFGVLGEPTVNVLRVNLALDGIETE</sequence>
<dbReference type="HAMAP" id="MF_00276">
    <property type="entry name" value="KdpC"/>
    <property type="match status" value="1"/>
</dbReference>
<keyword evidence="4 11" id="KW-0812">Transmembrane</keyword>
<keyword evidence="8 11" id="KW-1133">Transmembrane helix</keyword>
<evidence type="ECO:0000256" key="6">
    <source>
        <dbReference type="ARBA" id="ARBA00022840"/>
    </source>
</evidence>
<evidence type="ECO:0000256" key="1">
    <source>
        <dbReference type="ARBA" id="ARBA00022448"/>
    </source>
</evidence>
<keyword evidence="2 11" id="KW-1003">Cell membrane</keyword>
<dbReference type="AlphaFoldDB" id="A0A853JI66"/>
<keyword evidence="10 11" id="KW-0472">Membrane</keyword>
<evidence type="ECO:0000256" key="2">
    <source>
        <dbReference type="ARBA" id="ARBA00022475"/>
    </source>
</evidence>
<comment type="subcellular location">
    <subcellularLocation>
        <location evidence="11">Cell membrane</location>
        <topology evidence="11">Single-pass membrane protein</topology>
    </subcellularLocation>
</comment>
<comment type="caution">
    <text evidence="12">The sequence shown here is derived from an EMBL/GenBank/DDBJ whole genome shotgun (WGS) entry which is preliminary data.</text>
</comment>
<dbReference type="PIRSF" id="PIRSF001296">
    <property type="entry name" value="K_ATPase_KdpC"/>
    <property type="match status" value="1"/>
</dbReference>
<evidence type="ECO:0000256" key="7">
    <source>
        <dbReference type="ARBA" id="ARBA00022958"/>
    </source>
</evidence>
<keyword evidence="9 11" id="KW-0406">Ion transport</keyword>
<organism evidence="12 13">
    <name type="scientific">Eubacterium callanderi</name>
    <dbReference type="NCBI Taxonomy" id="53442"/>
    <lineage>
        <taxon>Bacteria</taxon>
        <taxon>Bacillati</taxon>
        <taxon>Bacillota</taxon>
        <taxon>Clostridia</taxon>
        <taxon>Eubacteriales</taxon>
        <taxon>Eubacteriaceae</taxon>
        <taxon>Eubacterium</taxon>
    </lineage>
</organism>
<comment type="subunit">
    <text evidence="11">The system is composed of three essential subunits: KdpA, KdpB and KdpC.</text>
</comment>
<evidence type="ECO:0000313" key="12">
    <source>
        <dbReference type="EMBL" id="NZA36971.1"/>
    </source>
</evidence>
<evidence type="ECO:0000256" key="5">
    <source>
        <dbReference type="ARBA" id="ARBA00022741"/>
    </source>
</evidence>
<comment type="similarity">
    <text evidence="11">Belongs to the KdpC family.</text>
</comment>
<dbReference type="EMBL" id="JACCKS010000002">
    <property type="protein sequence ID" value="NZA36971.1"/>
    <property type="molecule type" value="Genomic_DNA"/>
</dbReference>
<feature type="transmembrane region" description="Helical" evidence="11">
    <location>
        <begin position="12"/>
        <end position="38"/>
    </location>
</feature>
<dbReference type="PANTHER" id="PTHR30042:SF2">
    <property type="entry name" value="POTASSIUM-TRANSPORTING ATPASE KDPC SUBUNIT"/>
    <property type="match status" value="1"/>
</dbReference>
<dbReference type="GO" id="GO:0005524">
    <property type="term" value="F:ATP binding"/>
    <property type="evidence" value="ECO:0007669"/>
    <property type="project" value="UniProtKB-UniRule"/>
</dbReference>
<evidence type="ECO:0000256" key="8">
    <source>
        <dbReference type="ARBA" id="ARBA00022989"/>
    </source>
</evidence>
<evidence type="ECO:0000256" key="9">
    <source>
        <dbReference type="ARBA" id="ARBA00023065"/>
    </source>
</evidence>
<keyword evidence="6 11" id="KW-0067">ATP-binding</keyword>
<evidence type="ECO:0000256" key="4">
    <source>
        <dbReference type="ARBA" id="ARBA00022692"/>
    </source>
</evidence>
<dbReference type="PANTHER" id="PTHR30042">
    <property type="entry name" value="POTASSIUM-TRANSPORTING ATPASE C CHAIN"/>
    <property type="match status" value="1"/>
</dbReference>
<dbReference type="Pfam" id="PF02669">
    <property type="entry name" value="KdpC"/>
    <property type="match status" value="1"/>
</dbReference>
<evidence type="ECO:0000256" key="10">
    <source>
        <dbReference type="ARBA" id="ARBA00023136"/>
    </source>
</evidence>